<evidence type="ECO:0000313" key="1">
    <source>
        <dbReference type="EMBL" id="RNA26704.1"/>
    </source>
</evidence>
<reference evidence="1 2" key="1">
    <citation type="journal article" date="2018" name="Sci. Rep.">
        <title>Genomic signatures of local adaptation to the degree of environmental predictability in rotifers.</title>
        <authorList>
            <person name="Franch-Gras L."/>
            <person name="Hahn C."/>
            <person name="Garcia-Roger E.M."/>
            <person name="Carmona M.J."/>
            <person name="Serra M."/>
            <person name="Gomez A."/>
        </authorList>
    </citation>
    <scope>NUCLEOTIDE SEQUENCE [LARGE SCALE GENOMIC DNA]</scope>
    <source>
        <strain evidence="1">HYR1</strain>
    </source>
</reference>
<protein>
    <submittedName>
        <fullName evidence="1">Uncharacterized protein</fullName>
    </submittedName>
</protein>
<gene>
    <name evidence="1" type="ORF">BpHYR1_047818</name>
</gene>
<organism evidence="1 2">
    <name type="scientific">Brachionus plicatilis</name>
    <name type="common">Marine rotifer</name>
    <name type="synonym">Brachionus muelleri</name>
    <dbReference type="NCBI Taxonomy" id="10195"/>
    <lineage>
        <taxon>Eukaryota</taxon>
        <taxon>Metazoa</taxon>
        <taxon>Spiralia</taxon>
        <taxon>Gnathifera</taxon>
        <taxon>Rotifera</taxon>
        <taxon>Eurotatoria</taxon>
        <taxon>Monogononta</taxon>
        <taxon>Pseudotrocha</taxon>
        <taxon>Ploima</taxon>
        <taxon>Brachionidae</taxon>
        <taxon>Brachionus</taxon>
    </lineage>
</organism>
<dbReference type="AlphaFoldDB" id="A0A3M7RT16"/>
<dbReference type="Proteomes" id="UP000276133">
    <property type="component" value="Unassembled WGS sequence"/>
</dbReference>
<keyword evidence="2" id="KW-1185">Reference proteome</keyword>
<evidence type="ECO:0000313" key="2">
    <source>
        <dbReference type="Proteomes" id="UP000276133"/>
    </source>
</evidence>
<name>A0A3M7RT16_BRAPC</name>
<proteinExistence type="predicted"/>
<dbReference type="EMBL" id="REGN01002688">
    <property type="protein sequence ID" value="RNA26704.1"/>
    <property type="molecule type" value="Genomic_DNA"/>
</dbReference>
<comment type="caution">
    <text evidence="1">The sequence shown here is derived from an EMBL/GenBank/DDBJ whole genome shotgun (WGS) entry which is preliminary data.</text>
</comment>
<accession>A0A3M7RT16</accession>
<sequence>MKGQSQVIVVKISREVSSWSLEYLESIMSKAFDLNRPALKSPTIKVGIPLDSKEFRSFYEISQCWIFGNFTLVDRKNKFFTSNYLTCHVNRKIKLFQYE</sequence>